<dbReference type="Proteomes" id="UP001456513">
    <property type="component" value="Unassembled WGS sequence"/>
</dbReference>
<reference evidence="2 3" key="1">
    <citation type="submission" date="2024-03" db="EMBL/GenBank/DDBJ databases">
        <title>Rhodococcus navarretei sp. nov. and Pseudarthrobacter quantumdoti sp. nov., two new species with the ability to biosynthesize Quantum Dots isolated from soil samples at Union Glacier, Antarctica.</title>
        <authorList>
            <person name="Vargas M."/>
        </authorList>
    </citation>
    <scope>NUCLEOTIDE SEQUENCE [LARGE SCALE GENOMIC DNA]</scope>
    <source>
        <strain evidence="2 3">EXRC-4A-4</strain>
    </source>
</reference>
<name>A0ABU9D1U5_9NOCA</name>
<dbReference type="PANTHER" id="PTHR36836">
    <property type="entry name" value="COLANIC ACID BIOSYNTHESIS PROTEIN WCAK"/>
    <property type="match status" value="1"/>
</dbReference>
<protein>
    <submittedName>
        <fullName evidence="2">Polysaccharide pyruvyl transferase family protein</fullName>
    </submittedName>
</protein>
<organism evidence="2 3">
    <name type="scientific">Rhodococcus navarretei</name>
    <dbReference type="NCBI Taxonomy" id="3128981"/>
    <lineage>
        <taxon>Bacteria</taxon>
        <taxon>Bacillati</taxon>
        <taxon>Actinomycetota</taxon>
        <taxon>Actinomycetes</taxon>
        <taxon>Mycobacteriales</taxon>
        <taxon>Nocardiaceae</taxon>
        <taxon>Rhodococcus</taxon>
    </lineage>
</organism>
<evidence type="ECO:0000259" key="1">
    <source>
        <dbReference type="Pfam" id="PF04230"/>
    </source>
</evidence>
<evidence type="ECO:0000313" key="3">
    <source>
        <dbReference type="Proteomes" id="UP001456513"/>
    </source>
</evidence>
<dbReference type="InterPro" id="IPR007345">
    <property type="entry name" value="Polysacch_pyruvyl_Trfase"/>
</dbReference>
<keyword evidence="3" id="KW-1185">Reference proteome</keyword>
<keyword evidence="2" id="KW-0808">Transferase</keyword>
<accession>A0ABU9D1U5</accession>
<gene>
    <name evidence="2" type="ORF">AABD04_22300</name>
</gene>
<dbReference type="EMBL" id="JBBPCN010000001">
    <property type="protein sequence ID" value="MEK8073583.1"/>
    <property type="molecule type" value="Genomic_DNA"/>
</dbReference>
<dbReference type="GO" id="GO:0016740">
    <property type="term" value="F:transferase activity"/>
    <property type="evidence" value="ECO:0007669"/>
    <property type="project" value="UniProtKB-KW"/>
</dbReference>
<dbReference type="RefSeq" id="WP_341443112.1">
    <property type="nucleotide sequence ID" value="NZ_JBBPCN010000001.1"/>
</dbReference>
<dbReference type="Pfam" id="PF04230">
    <property type="entry name" value="PS_pyruv_trans"/>
    <property type="match status" value="1"/>
</dbReference>
<feature type="domain" description="Polysaccharide pyruvyl transferase" evidence="1">
    <location>
        <begin position="16"/>
        <end position="288"/>
    </location>
</feature>
<comment type="caution">
    <text evidence="2">The sequence shown here is derived from an EMBL/GenBank/DDBJ whole genome shotgun (WGS) entry which is preliminary data.</text>
</comment>
<dbReference type="PANTHER" id="PTHR36836:SF1">
    <property type="entry name" value="COLANIC ACID BIOSYNTHESIS PROTEIN WCAK"/>
    <property type="match status" value="1"/>
</dbReference>
<evidence type="ECO:0000313" key="2">
    <source>
        <dbReference type="EMBL" id="MEK8073583.1"/>
    </source>
</evidence>
<proteinExistence type="predicted"/>
<sequence length="365" mass="39502">MLWADPAAENLGLQALAAGVRAVAGRTWGECEVTFHSHNTLATPLRRKLALQDIGRRRGPIVGYLRQFDVVMDTGGGDSFTDIYGIQRLLLMAYVQRACRKAKVSLVMTPQTIGPFRTYLGRVVASRLLTNVDVLCTRDPISSQVATGLGRTPDLLATDMAFSLPRPTAVEQRDVVLNVSGLLWQSNPHVDSVRYKANVVDLVDRLLAADRRVTLLAHVLDSPVPDNDVPAVYEAADAISGEVEIVIPKDLEEARRVLAGSRVLVGSRMHSAINALSVGVPAISWSYSRKFGPLMDALGWQHTIDLTTGDDPVPETLQLITADSFQILKDAAPGVAGSAEEKIEKMVAVLSSHGLFVSFSGDRMA</sequence>